<dbReference type="PANTHER" id="PTHR39332">
    <property type="entry name" value="BLL4707 PROTEIN"/>
    <property type="match status" value="1"/>
</dbReference>
<dbReference type="InterPro" id="IPR019587">
    <property type="entry name" value="Polyketide_cyclase/dehydratase"/>
</dbReference>
<evidence type="ECO:0000256" key="1">
    <source>
        <dbReference type="SAM" id="SignalP"/>
    </source>
</evidence>
<dbReference type="RefSeq" id="WP_119830401.1">
    <property type="nucleotide sequence ID" value="NZ_QYUL01000001.1"/>
</dbReference>
<organism evidence="2 3">
    <name type="scientific">Azospirillum cavernae</name>
    <dbReference type="NCBI Taxonomy" id="2320860"/>
    <lineage>
        <taxon>Bacteria</taxon>
        <taxon>Pseudomonadati</taxon>
        <taxon>Pseudomonadota</taxon>
        <taxon>Alphaproteobacteria</taxon>
        <taxon>Rhodospirillales</taxon>
        <taxon>Azospirillaceae</taxon>
        <taxon>Azospirillum</taxon>
    </lineage>
</organism>
<proteinExistence type="predicted"/>
<dbReference type="Proteomes" id="UP000283458">
    <property type="component" value="Unassembled WGS sequence"/>
</dbReference>
<keyword evidence="3" id="KW-1185">Reference proteome</keyword>
<dbReference type="EMBL" id="QYUL01000001">
    <property type="protein sequence ID" value="RJF84764.1"/>
    <property type="molecule type" value="Genomic_DNA"/>
</dbReference>
<feature type="chain" id="PRO_5019351670" evidence="1">
    <location>
        <begin position="20"/>
        <end position="158"/>
    </location>
</feature>
<accession>A0A418W481</accession>
<sequence>MKTYLAAAALALLAQPALALDVKESTRIAAPIDQVWAQIGDFCGIAAWHPAVEGCTLRQRDGAQERDIALKGGGSIVERRQAVSAAKHWLRYSIVSGPLPVENYVSTLRLTAVDAKTTRIVWSSRFKAKGAPDAEAKTVIAGIYTAGFDGLRKTLSGK</sequence>
<comment type="caution">
    <text evidence="2">The sequence shown here is derived from an EMBL/GenBank/DDBJ whole genome shotgun (WGS) entry which is preliminary data.</text>
</comment>
<gene>
    <name evidence="2" type="ORF">D3877_09765</name>
</gene>
<dbReference type="SUPFAM" id="SSF55961">
    <property type="entry name" value="Bet v1-like"/>
    <property type="match status" value="1"/>
</dbReference>
<name>A0A418W481_9PROT</name>
<dbReference type="AlphaFoldDB" id="A0A418W481"/>
<dbReference type="OrthoDB" id="1364128at2"/>
<feature type="signal peptide" evidence="1">
    <location>
        <begin position="1"/>
        <end position="19"/>
    </location>
</feature>
<dbReference type="InterPro" id="IPR023393">
    <property type="entry name" value="START-like_dom_sf"/>
</dbReference>
<evidence type="ECO:0000313" key="2">
    <source>
        <dbReference type="EMBL" id="RJF84764.1"/>
    </source>
</evidence>
<dbReference type="Gene3D" id="3.30.530.20">
    <property type="match status" value="1"/>
</dbReference>
<dbReference type="PANTHER" id="PTHR39332:SF7">
    <property type="entry name" value="SRPBCC FAMILY PROTEIN"/>
    <property type="match status" value="1"/>
</dbReference>
<protein>
    <submittedName>
        <fullName evidence="2">SRPBCC family protein</fullName>
    </submittedName>
</protein>
<dbReference type="Pfam" id="PF10604">
    <property type="entry name" value="Polyketide_cyc2"/>
    <property type="match status" value="1"/>
</dbReference>
<dbReference type="CDD" id="cd07821">
    <property type="entry name" value="PYR_PYL_RCAR_like"/>
    <property type="match status" value="1"/>
</dbReference>
<evidence type="ECO:0000313" key="3">
    <source>
        <dbReference type="Proteomes" id="UP000283458"/>
    </source>
</evidence>
<keyword evidence="1" id="KW-0732">Signal</keyword>
<reference evidence="2 3" key="1">
    <citation type="submission" date="2018-09" db="EMBL/GenBank/DDBJ databases">
        <authorList>
            <person name="Zhu H."/>
        </authorList>
    </citation>
    <scope>NUCLEOTIDE SEQUENCE [LARGE SCALE GENOMIC DNA]</scope>
    <source>
        <strain evidence="2 3">K2W22B-5</strain>
    </source>
</reference>